<evidence type="ECO:0000259" key="1">
    <source>
        <dbReference type="Pfam" id="PF24864"/>
    </source>
</evidence>
<feature type="domain" description="DUF7730" evidence="1">
    <location>
        <begin position="4"/>
        <end position="137"/>
    </location>
</feature>
<protein>
    <recommendedName>
        <fullName evidence="1">DUF7730 domain-containing protein</fullName>
    </recommendedName>
</protein>
<keyword evidence="3" id="KW-1185">Reference proteome</keyword>
<dbReference type="GeneID" id="35402757"/>
<dbReference type="HOGENOM" id="CLU_1262374_0_0_1"/>
<dbReference type="InterPro" id="IPR056632">
    <property type="entry name" value="DUF7730"/>
</dbReference>
<name>S0EGU7_GIBF5</name>
<organism evidence="2 3">
    <name type="scientific">Gibberella fujikuroi (strain CBS 195.34 / IMI 58289 / NRRL A-6831)</name>
    <name type="common">Bakanae and foot rot disease fungus</name>
    <name type="synonym">Fusarium fujikuroi</name>
    <dbReference type="NCBI Taxonomy" id="1279085"/>
    <lineage>
        <taxon>Eukaryota</taxon>
        <taxon>Fungi</taxon>
        <taxon>Dikarya</taxon>
        <taxon>Ascomycota</taxon>
        <taxon>Pezizomycotina</taxon>
        <taxon>Sordariomycetes</taxon>
        <taxon>Hypocreomycetidae</taxon>
        <taxon>Hypocreales</taxon>
        <taxon>Nectriaceae</taxon>
        <taxon>Fusarium</taxon>
        <taxon>Fusarium fujikuroi species complex</taxon>
    </lineage>
</organism>
<evidence type="ECO:0000313" key="3">
    <source>
        <dbReference type="Proteomes" id="UP000016800"/>
    </source>
</evidence>
<dbReference type="RefSeq" id="XP_023435963.1">
    <property type="nucleotide sequence ID" value="XM_023568826.1"/>
</dbReference>
<dbReference type="Pfam" id="PF24864">
    <property type="entry name" value="DUF7730"/>
    <property type="match status" value="1"/>
</dbReference>
<gene>
    <name evidence="2" type="ORF">FFUJ_09288</name>
</gene>
<dbReference type="AlphaFoldDB" id="S0EGU7"/>
<accession>S0EGU7</accession>
<reference evidence="3" key="1">
    <citation type="journal article" date="2013" name="PLoS Pathog.">
        <title>Deciphering the cryptic genome: genome-wide analyses of the rice pathogen Fusarium fujikuroi reveal complex regulation of secondary metabolism and novel metabolites.</title>
        <authorList>
            <person name="Wiemann P."/>
            <person name="Sieber C.M."/>
            <person name="von Bargen K.W."/>
            <person name="Studt L."/>
            <person name="Niehaus E.M."/>
            <person name="Espino J.J."/>
            <person name="Huss K."/>
            <person name="Michielse C.B."/>
            <person name="Albermann S."/>
            <person name="Wagner D."/>
            <person name="Bergner S.V."/>
            <person name="Connolly L.R."/>
            <person name="Fischer A."/>
            <person name="Reuter G."/>
            <person name="Kleigrewe K."/>
            <person name="Bald T."/>
            <person name="Wingfield B.D."/>
            <person name="Ophir R."/>
            <person name="Freeman S."/>
            <person name="Hippler M."/>
            <person name="Smith K.M."/>
            <person name="Brown D.W."/>
            <person name="Proctor R.H."/>
            <person name="Munsterkotter M."/>
            <person name="Freitag M."/>
            <person name="Humpf H.U."/>
            <person name="Guldener U."/>
            <person name="Tudzynski B."/>
        </authorList>
    </citation>
    <scope>NUCLEOTIDE SEQUENCE [LARGE SCALE GENOMIC DNA]</scope>
    <source>
        <strain evidence="3">CBS 195.34 / IMI 58289 / NRRL A-6831</strain>
    </source>
</reference>
<proteinExistence type="predicted"/>
<dbReference type="Proteomes" id="UP000016800">
    <property type="component" value="Chromosome IX"/>
</dbReference>
<dbReference type="VEuPathDB" id="FungiDB:FFUJ_09288"/>
<sequence>MGWLLSCRQAYIEGVEVLYGSNTIHLGSKTLLDNLPALLLSQRLSIIPGLEVVWSVGTHEHQGRVARNQDELEKILYILDTQFPSLSSLHLGIRIDLPNVQMVNNRTIRQRAYLEEMLRRLDEFVKQRKSCLRKPFTVSITTSAWRDLERSIRAGDYPEMKLSCNGIWRCFVPSPRAMEDPVEYQEGNAHKGYWIWRDQDGLRRSAISMARGQLLPHMV</sequence>
<evidence type="ECO:0000313" key="2">
    <source>
        <dbReference type="EMBL" id="CCT73885.1"/>
    </source>
</evidence>
<dbReference type="EMBL" id="HF679031">
    <property type="protein sequence ID" value="CCT73885.1"/>
    <property type="molecule type" value="Genomic_DNA"/>
</dbReference>